<keyword evidence="2" id="KW-1185">Reference proteome</keyword>
<accession>I0JJN4</accession>
<dbReference type="EMBL" id="HE717023">
    <property type="protein sequence ID" value="CCG44353.1"/>
    <property type="molecule type" value="Genomic_DNA"/>
</dbReference>
<dbReference type="KEGG" id="hhd:HBHAL_1992"/>
<name>I0JJN4_HALH3</name>
<protein>
    <submittedName>
        <fullName evidence="1">Uncharacterized protein</fullName>
    </submittedName>
</protein>
<dbReference type="HOGENOM" id="CLU_064465_0_0_9"/>
<dbReference type="Pfam" id="PF14907">
    <property type="entry name" value="NTP_transf_5"/>
    <property type="match status" value="1"/>
</dbReference>
<dbReference type="STRING" id="866895.HBHAL_1992"/>
<sequence length="366" mass="42975">MPRKGGMVMLPTFINKIHKKEMLNYSIDEYHRLVGLIQKEQVESQILHLLKQNHQLEETPGFFQDYLVKESQCSLYQNLFIKTQMNKIIDQLELCKIEVIPIKGVIFGEKYFGHVGARATSDIDLLVRNEEVGEVVRVVKELGFQNEEESIKGHFHCSLSKEIPGSPIPLVVEIHWNLMEESNTHLCPGEFFSKAEPFDGYGFVKALSSTHTFYFMCLHAWRHNLDSARHYLDLIQVISVSQHKIVPGEILEMARKHSTLKRVLRTLSDVYYHYPFLEGWLPFPELSAPWYKKSRNIPLLSYLKFFDYQFLSYDQPSHRLREMYKWIMPNKKSVEIELKGGKSSAAFLNYLRLYRQRVSSLWRALR</sequence>
<dbReference type="AlphaFoldDB" id="I0JJN4"/>
<organism evidence="1 2">
    <name type="scientific">Halobacillus halophilus (strain ATCC 35676 / DSM 2266 / JCM 20832 / KCTC 3685 / LMG 17431 / NBRC 102448 / NCIMB 2269)</name>
    <name type="common">Sporosarcina halophila</name>
    <dbReference type="NCBI Taxonomy" id="866895"/>
    <lineage>
        <taxon>Bacteria</taxon>
        <taxon>Bacillati</taxon>
        <taxon>Bacillota</taxon>
        <taxon>Bacilli</taxon>
        <taxon>Bacillales</taxon>
        <taxon>Bacillaceae</taxon>
        <taxon>Halobacillus</taxon>
    </lineage>
</organism>
<gene>
    <name evidence="1" type="ordered locus">HBHAL_1992</name>
</gene>
<evidence type="ECO:0000313" key="2">
    <source>
        <dbReference type="Proteomes" id="UP000007397"/>
    </source>
</evidence>
<dbReference type="eggNOG" id="ENOG5033CEF">
    <property type="taxonomic scope" value="Bacteria"/>
</dbReference>
<dbReference type="Proteomes" id="UP000007397">
    <property type="component" value="Chromosome"/>
</dbReference>
<reference evidence="1 2" key="1">
    <citation type="journal article" date="2013" name="Environ. Microbiol.">
        <title>Chloride and organic osmolytes: a hybrid strategy to cope with elevated salinities by the moderately halophilic, chloride-dependent bacterium Halobacillus halophilus.</title>
        <authorList>
            <person name="Saum S.H."/>
            <person name="Pfeiffer F."/>
            <person name="Palm P."/>
            <person name="Rampp M."/>
            <person name="Schuster S.C."/>
            <person name="Muller V."/>
            <person name="Oesterhelt D."/>
        </authorList>
    </citation>
    <scope>NUCLEOTIDE SEQUENCE [LARGE SCALE GENOMIC DNA]</scope>
    <source>
        <strain evidence="2">ATCC 35676 / DSM 2266 / JCM 20832 / KCTC 3685 / LMG 17431 / NBRC 102448 / NCIMB 2269</strain>
    </source>
</reference>
<dbReference type="InterPro" id="IPR039498">
    <property type="entry name" value="NTP_transf_5"/>
</dbReference>
<dbReference type="PATRIC" id="fig|866895.3.peg.1000"/>
<proteinExistence type="predicted"/>
<evidence type="ECO:0000313" key="1">
    <source>
        <dbReference type="EMBL" id="CCG44353.1"/>
    </source>
</evidence>